<name>A0A067GK56_CITSI</name>
<dbReference type="UniPathway" id="UPA00378"/>
<keyword evidence="1" id="KW-1133">Transmembrane helix</keyword>
<keyword evidence="1" id="KW-0472">Membrane</keyword>
<protein>
    <submittedName>
        <fullName evidence="2">Uncharacterized protein</fullName>
    </submittedName>
</protein>
<gene>
    <name evidence="2" type="ORF">CISIN_1g046327mg</name>
</gene>
<dbReference type="Proteomes" id="UP000027120">
    <property type="component" value="Unassembled WGS sequence"/>
</dbReference>
<evidence type="ECO:0000313" key="3">
    <source>
        <dbReference type="Proteomes" id="UP000027120"/>
    </source>
</evidence>
<evidence type="ECO:0000313" key="2">
    <source>
        <dbReference type="EMBL" id="KDO80108.1"/>
    </source>
</evidence>
<reference evidence="2 3" key="1">
    <citation type="submission" date="2014-04" db="EMBL/GenBank/DDBJ databases">
        <authorList>
            <consortium name="International Citrus Genome Consortium"/>
            <person name="Gmitter F."/>
            <person name="Chen C."/>
            <person name="Farmerie W."/>
            <person name="Harkins T."/>
            <person name="Desany B."/>
            <person name="Mohiuddin M."/>
            <person name="Kodira C."/>
            <person name="Borodovsky M."/>
            <person name="Lomsadze A."/>
            <person name="Burns P."/>
            <person name="Jenkins J."/>
            <person name="Prochnik S."/>
            <person name="Shu S."/>
            <person name="Chapman J."/>
            <person name="Pitluck S."/>
            <person name="Schmutz J."/>
            <person name="Rokhsar D."/>
        </authorList>
    </citation>
    <scope>NUCLEOTIDE SEQUENCE</scope>
</reference>
<dbReference type="STRING" id="2711.A0A067GK56"/>
<sequence>MFSNEDVTIGSWMLAMNVHHEDNRAICDPRCTSTSIAVWDIPKCSGNTIFVTCPAVTMFLIITCPAVIVFLTFSKNYLDM</sequence>
<organism evidence="2 3">
    <name type="scientific">Citrus sinensis</name>
    <name type="common">Sweet orange</name>
    <name type="synonym">Citrus aurantium var. sinensis</name>
    <dbReference type="NCBI Taxonomy" id="2711"/>
    <lineage>
        <taxon>Eukaryota</taxon>
        <taxon>Viridiplantae</taxon>
        <taxon>Streptophyta</taxon>
        <taxon>Embryophyta</taxon>
        <taxon>Tracheophyta</taxon>
        <taxon>Spermatophyta</taxon>
        <taxon>Magnoliopsida</taxon>
        <taxon>eudicotyledons</taxon>
        <taxon>Gunneridae</taxon>
        <taxon>Pentapetalae</taxon>
        <taxon>rosids</taxon>
        <taxon>malvids</taxon>
        <taxon>Sapindales</taxon>
        <taxon>Rutaceae</taxon>
        <taxon>Aurantioideae</taxon>
        <taxon>Citrus</taxon>
    </lineage>
</organism>
<dbReference type="PaxDb" id="2711-XP_006476120.1"/>
<keyword evidence="3" id="KW-1185">Reference proteome</keyword>
<dbReference type="EMBL" id="KK784877">
    <property type="protein sequence ID" value="KDO80108.1"/>
    <property type="molecule type" value="Genomic_DNA"/>
</dbReference>
<accession>A0A067GK56</accession>
<dbReference type="eggNOG" id="KOG2288">
    <property type="taxonomic scope" value="Eukaryota"/>
</dbReference>
<evidence type="ECO:0000256" key="1">
    <source>
        <dbReference type="SAM" id="Phobius"/>
    </source>
</evidence>
<feature type="transmembrane region" description="Helical" evidence="1">
    <location>
        <begin position="49"/>
        <end position="73"/>
    </location>
</feature>
<keyword evidence="1" id="KW-0812">Transmembrane</keyword>
<proteinExistence type="predicted"/>
<dbReference type="AlphaFoldDB" id="A0A067GK56"/>